<dbReference type="EMBL" id="AGCK01000137">
    <property type="protein sequence ID" value="EHM51090.1"/>
    <property type="molecule type" value="Genomic_DNA"/>
</dbReference>
<proteinExistence type="predicted"/>
<dbReference type="PATRIC" id="fig|411475.3.peg.1552"/>
<accession>G9YQK3</accession>
<dbReference type="Proteomes" id="UP000004459">
    <property type="component" value="Unassembled WGS sequence"/>
</dbReference>
<evidence type="ECO:0000313" key="1">
    <source>
        <dbReference type="EMBL" id="EHM51090.1"/>
    </source>
</evidence>
<evidence type="ECO:0000313" key="2">
    <source>
        <dbReference type="Proteomes" id="UP000004459"/>
    </source>
</evidence>
<comment type="caution">
    <text evidence="1">The sequence shown here is derived from an EMBL/GenBank/DDBJ whole genome shotgun (WGS) entry which is preliminary data.</text>
</comment>
<dbReference type="HOGENOM" id="CLU_2632858_0_0_9"/>
<name>G9YQK3_FLAPL</name>
<dbReference type="AlphaFoldDB" id="G9YQK3"/>
<organism evidence="1 2">
    <name type="scientific">Flavonifractor plautii ATCC 29863</name>
    <dbReference type="NCBI Taxonomy" id="411475"/>
    <lineage>
        <taxon>Bacteria</taxon>
        <taxon>Bacillati</taxon>
        <taxon>Bacillota</taxon>
        <taxon>Clostridia</taxon>
        <taxon>Eubacteriales</taxon>
        <taxon>Oscillospiraceae</taxon>
        <taxon>Flavonifractor</taxon>
    </lineage>
</organism>
<sequence>MRIFRFHIAQKRLFVELQRIGAFVTGTGRKKQAFMRNERRCMRQRPEGPPPVSRTAYNGFFHIGMPLADSMGEGPAR</sequence>
<protein>
    <submittedName>
        <fullName evidence="1">Uncharacterized protein</fullName>
    </submittedName>
</protein>
<reference evidence="1 2" key="1">
    <citation type="submission" date="2011-08" db="EMBL/GenBank/DDBJ databases">
        <authorList>
            <person name="Weinstock G."/>
            <person name="Sodergren E."/>
            <person name="Clifton S."/>
            <person name="Fulton L."/>
            <person name="Fulton B."/>
            <person name="Courtney L."/>
            <person name="Fronick C."/>
            <person name="Harrison M."/>
            <person name="Strong C."/>
            <person name="Farmer C."/>
            <person name="Delahaunty K."/>
            <person name="Markovic C."/>
            <person name="Hall O."/>
            <person name="Minx P."/>
            <person name="Tomlinson C."/>
            <person name="Mitreva M."/>
            <person name="Hou S."/>
            <person name="Chen J."/>
            <person name="Wollam A."/>
            <person name="Pepin K.H."/>
            <person name="Johnson M."/>
            <person name="Bhonagiri V."/>
            <person name="Zhang X."/>
            <person name="Suruliraj S."/>
            <person name="Warren W."/>
            <person name="Chinwalla A."/>
            <person name="Mardis E.R."/>
            <person name="Wilson R.K."/>
        </authorList>
    </citation>
    <scope>NUCLEOTIDE SEQUENCE [LARGE SCALE GENOMIC DNA]</scope>
    <source>
        <strain evidence="1 2">ATCC 29863</strain>
    </source>
</reference>
<gene>
    <name evidence="1" type="ORF">HMPREF0372_01796</name>
</gene>